<evidence type="ECO:0000256" key="8">
    <source>
        <dbReference type="ARBA" id="ARBA00023264"/>
    </source>
</evidence>
<keyword evidence="7" id="KW-0594">Phospholipid biosynthesis</keyword>
<evidence type="ECO:0000256" key="5">
    <source>
        <dbReference type="ARBA" id="ARBA00022679"/>
    </source>
</evidence>
<evidence type="ECO:0000256" key="3">
    <source>
        <dbReference type="ARBA" id="ARBA00022490"/>
    </source>
</evidence>
<name>A0A6J5Z1Y7_9ZZZZ</name>
<comment type="subcellular location">
    <subcellularLocation>
        <location evidence="2">Cytoplasm</location>
    </subcellularLocation>
</comment>
<evidence type="ECO:0000256" key="4">
    <source>
        <dbReference type="ARBA" id="ARBA00022516"/>
    </source>
</evidence>
<keyword evidence="8" id="KW-1208">Phospholipid metabolism</keyword>
<reference evidence="11" key="1">
    <citation type="submission" date="2020-05" db="EMBL/GenBank/DDBJ databases">
        <authorList>
            <person name="Chiriac C."/>
            <person name="Salcher M."/>
            <person name="Ghai R."/>
            <person name="Kavagutti S V."/>
        </authorList>
    </citation>
    <scope>NUCLEOTIDE SEQUENCE</scope>
</reference>
<dbReference type="GO" id="GO:0043811">
    <property type="term" value="F:phosphate:acyl-[acyl carrier protein] acyltransferase activity"/>
    <property type="evidence" value="ECO:0007669"/>
    <property type="project" value="UniProtKB-EC"/>
</dbReference>
<evidence type="ECO:0000256" key="1">
    <source>
        <dbReference type="ARBA" id="ARBA00001232"/>
    </source>
</evidence>
<dbReference type="GO" id="GO:0005737">
    <property type="term" value="C:cytoplasm"/>
    <property type="evidence" value="ECO:0007669"/>
    <property type="project" value="UniProtKB-SubCell"/>
</dbReference>
<dbReference type="Gene3D" id="3.40.718.10">
    <property type="entry name" value="Isopropylmalate Dehydrogenase"/>
    <property type="match status" value="1"/>
</dbReference>
<proteinExistence type="inferred from homology"/>
<dbReference type="InterPro" id="IPR012281">
    <property type="entry name" value="Phospholipid_synth_PlsX-like"/>
</dbReference>
<organism evidence="11">
    <name type="scientific">freshwater metagenome</name>
    <dbReference type="NCBI Taxonomy" id="449393"/>
    <lineage>
        <taxon>unclassified sequences</taxon>
        <taxon>metagenomes</taxon>
        <taxon>ecological metagenomes</taxon>
    </lineage>
</organism>
<dbReference type="PANTHER" id="PTHR30100">
    <property type="entry name" value="FATTY ACID/PHOSPHOLIPID SYNTHESIS PROTEIN PLSX"/>
    <property type="match status" value="1"/>
</dbReference>
<evidence type="ECO:0000313" key="13">
    <source>
        <dbReference type="EMBL" id="CAB4793524.1"/>
    </source>
</evidence>
<protein>
    <recommendedName>
        <fullName evidence="9">phosphate acyltransferase</fullName>
        <ecNumber evidence="9">2.3.1.274</ecNumber>
    </recommendedName>
</protein>
<comment type="catalytic activity">
    <reaction evidence="1">
        <text>a fatty acyl-[ACP] + phosphate = an acyl phosphate + holo-[ACP]</text>
        <dbReference type="Rhea" id="RHEA:42292"/>
        <dbReference type="Rhea" id="RHEA-COMP:9685"/>
        <dbReference type="Rhea" id="RHEA-COMP:14125"/>
        <dbReference type="ChEBI" id="CHEBI:43474"/>
        <dbReference type="ChEBI" id="CHEBI:59918"/>
        <dbReference type="ChEBI" id="CHEBI:64479"/>
        <dbReference type="ChEBI" id="CHEBI:138651"/>
        <dbReference type="EC" id="2.3.1.274"/>
    </reaction>
</comment>
<evidence type="ECO:0000256" key="10">
    <source>
        <dbReference type="ARBA" id="ARBA00046608"/>
    </source>
</evidence>
<dbReference type="EMBL" id="CAFBOK010000016">
    <property type="protein sequence ID" value="CAB4972922.1"/>
    <property type="molecule type" value="Genomic_DNA"/>
</dbReference>
<accession>A0A6J5Z1Y7</accession>
<dbReference type="AlphaFoldDB" id="A0A6J5Z1Y7"/>
<evidence type="ECO:0000313" key="14">
    <source>
        <dbReference type="EMBL" id="CAB4972922.1"/>
    </source>
</evidence>
<dbReference type="InterPro" id="IPR003664">
    <property type="entry name" value="FA_synthesis"/>
</dbReference>
<keyword evidence="4" id="KW-0444">Lipid biosynthesis</keyword>
<dbReference type="SUPFAM" id="SSF53659">
    <property type="entry name" value="Isocitrate/Isopropylmalate dehydrogenase-like"/>
    <property type="match status" value="1"/>
</dbReference>
<dbReference type="GO" id="GO:0008654">
    <property type="term" value="P:phospholipid biosynthetic process"/>
    <property type="evidence" value="ECO:0007669"/>
    <property type="project" value="UniProtKB-KW"/>
</dbReference>
<evidence type="ECO:0000256" key="9">
    <source>
        <dbReference type="ARBA" id="ARBA00024069"/>
    </source>
</evidence>
<keyword evidence="5" id="KW-0808">Transferase</keyword>
<evidence type="ECO:0000256" key="6">
    <source>
        <dbReference type="ARBA" id="ARBA00023098"/>
    </source>
</evidence>
<evidence type="ECO:0000313" key="12">
    <source>
        <dbReference type="EMBL" id="CAB4577113.1"/>
    </source>
</evidence>
<keyword evidence="6" id="KW-0443">Lipid metabolism</keyword>
<dbReference type="EMBL" id="CAESAL010000015">
    <property type="protein sequence ID" value="CAB4336641.1"/>
    <property type="molecule type" value="Genomic_DNA"/>
</dbReference>
<dbReference type="EC" id="2.3.1.274" evidence="9"/>
<dbReference type="NCBIfam" id="TIGR00182">
    <property type="entry name" value="plsX"/>
    <property type="match status" value="1"/>
</dbReference>
<dbReference type="GO" id="GO:0006633">
    <property type="term" value="P:fatty acid biosynthetic process"/>
    <property type="evidence" value="ECO:0007669"/>
    <property type="project" value="InterPro"/>
</dbReference>
<keyword evidence="3" id="KW-0963">Cytoplasm</keyword>
<evidence type="ECO:0000256" key="2">
    <source>
        <dbReference type="ARBA" id="ARBA00004496"/>
    </source>
</evidence>
<evidence type="ECO:0000313" key="11">
    <source>
        <dbReference type="EMBL" id="CAB4336641.1"/>
    </source>
</evidence>
<dbReference type="Pfam" id="PF02504">
    <property type="entry name" value="FA_synthesis"/>
    <property type="match status" value="1"/>
</dbReference>
<comment type="subunit">
    <text evidence="10">Homodimer. Probably interacts with PlsY.</text>
</comment>
<evidence type="ECO:0000256" key="7">
    <source>
        <dbReference type="ARBA" id="ARBA00023209"/>
    </source>
</evidence>
<dbReference type="PIRSF" id="PIRSF002465">
    <property type="entry name" value="Phsphlp_syn_PlsX"/>
    <property type="match status" value="1"/>
</dbReference>
<dbReference type="EMBL" id="CAFAAM010000010">
    <property type="protein sequence ID" value="CAB4793524.1"/>
    <property type="molecule type" value="Genomic_DNA"/>
</dbReference>
<dbReference type="PANTHER" id="PTHR30100:SF1">
    <property type="entry name" value="PHOSPHATE ACYLTRANSFERASE"/>
    <property type="match status" value="1"/>
</dbReference>
<dbReference type="HAMAP" id="MF_00019">
    <property type="entry name" value="PlsX"/>
    <property type="match status" value="1"/>
</dbReference>
<dbReference type="EMBL" id="CAEZTY010000005">
    <property type="protein sequence ID" value="CAB4577113.1"/>
    <property type="molecule type" value="Genomic_DNA"/>
</dbReference>
<gene>
    <name evidence="12" type="ORF">UFOPK1762_00258</name>
    <name evidence="13" type="ORF">UFOPK3010_00150</name>
    <name evidence="11" type="ORF">UFOPK3331_00633</name>
    <name evidence="14" type="ORF">UFOPK3927_00243</name>
</gene>
<sequence>MLPIAVDAMGGDNAPSAIVAGARRAVDELGIPVVLVGRAAELGDTGGLEVIEASEVIAMDADAGSSVRKMKDSSLVRAAEAVRDGRASAMVSAGNTGATMASALLRMGRIKGVQRPAIATPIPVPGFDTPTVLLDAGANAECSADWLVQFAQMGAVFAKQRFGVTSPRVGLLSIGEEPTKGNPLVKETHKLLAEGSWIGATGAQFIGNVEGRDIMTDDVDVVVTDGFTGNVALKTLEGSLKSIINSLLAAFDSSDEARAAAAALWPSLLPLYDSLDPENTGGAMLLGVDGVCIISHGSSSDRAMVNAVRVAADMVTANVVGHIAATVRPAD</sequence>